<evidence type="ECO:0000256" key="3">
    <source>
        <dbReference type="SAM" id="MobiDB-lite"/>
    </source>
</evidence>
<proteinExistence type="inferred from homology"/>
<dbReference type="GO" id="GO:0016020">
    <property type="term" value="C:membrane"/>
    <property type="evidence" value="ECO:0007669"/>
    <property type="project" value="TreeGrafter"/>
</dbReference>
<feature type="region of interest" description="Disordered" evidence="3">
    <location>
        <begin position="1"/>
        <end position="32"/>
    </location>
</feature>
<dbReference type="GO" id="GO:0005829">
    <property type="term" value="C:cytosol"/>
    <property type="evidence" value="ECO:0007669"/>
    <property type="project" value="TreeGrafter"/>
</dbReference>
<dbReference type="PROSITE" id="PS01013">
    <property type="entry name" value="OSBP"/>
    <property type="match status" value="1"/>
</dbReference>
<dbReference type="Gene3D" id="3.30.70.3490">
    <property type="match status" value="1"/>
</dbReference>
<sequence length="532" mass="59191">MATTPADELKGFDTSKLETEDDDSAPAVVPETGGGESKVKVILGLLKKLIGVSDVANLRLSLPASLLEPIPNLEYWHYADRPDIFASMGDSPDELERMLSVMRYSFSNQLKFVRYKIGKPYNSTLGEHFQCNWSLSPVTFDPKTKAPVINAYKFDPSTNGGERELVAMSAMSTPMVAAVETGDDVSVRSLGSPSQTASGNAGSKILPTPSKLKLGRAFSARSSTEIAAVKDMEKAVAGMTIRDKDEKVEVVYLTEQVSHHPPISSAYYCCPQRGVEMSCVDQISAKVSFPCVQITPGSANQGLFIKLSDPSPGAGETYQITHPIAQVNGIMRGQYYGTISDKTVITCTSDKPGLRLKAITEYKDESWLGKPKFALEGIVFQYDPSKADEVAWSKIKSVPSDRILGNYEGSWRKQIKWRRKGEKEWRIIIDMDELDLVPKDVRPLEEQTERESRNLWREVTGHIVGKNWGEATREKQIIEQAQRDRSHEMKQQGRTHIPTYFEQDISSGQPKLSEQGRQTIQQELARARRHAA</sequence>
<feature type="compositionally biased region" description="Basic and acidic residues" evidence="3">
    <location>
        <begin position="7"/>
        <end position="18"/>
    </location>
</feature>
<dbReference type="PANTHER" id="PTHR10972">
    <property type="entry name" value="OXYSTEROL-BINDING PROTEIN-RELATED"/>
    <property type="match status" value="1"/>
</dbReference>
<feature type="compositionally biased region" description="Polar residues" evidence="3">
    <location>
        <begin position="504"/>
        <end position="522"/>
    </location>
</feature>
<dbReference type="InterPro" id="IPR000648">
    <property type="entry name" value="Oxysterol-bd"/>
</dbReference>
<gene>
    <name evidence="4" type="ORF">FFLO_05687</name>
</gene>
<evidence type="ECO:0000256" key="2">
    <source>
        <dbReference type="RuleBase" id="RU003844"/>
    </source>
</evidence>
<evidence type="ECO:0000313" key="4">
    <source>
        <dbReference type="EMBL" id="KAG7529415.1"/>
    </source>
</evidence>
<dbReference type="Gene3D" id="2.40.160.120">
    <property type="match status" value="1"/>
</dbReference>
<dbReference type="Pfam" id="PF01237">
    <property type="entry name" value="Oxysterol_BP"/>
    <property type="match status" value="2"/>
</dbReference>
<comment type="caution">
    <text evidence="4">The sequence shown here is derived from an EMBL/GenBank/DDBJ whole genome shotgun (WGS) entry which is preliminary data.</text>
</comment>
<dbReference type="OrthoDB" id="48057at2759"/>
<dbReference type="EMBL" id="JABELV010000151">
    <property type="protein sequence ID" value="KAG7529415.1"/>
    <property type="molecule type" value="Genomic_DNA"/>
</dbReference>
<name>A0A8K0NNR4_9TREE</name>
<dbReference type="SUPFAM" id="SSF144000">
    <property type="entry name" value="Oxysterol-binding protein-like"/>
    <property type="match status" value="1"/>
</dbReference>
<keyword evidence="5" id="KW-1185">Reference proteome</keyword>
<dbReference type="InterPro" id="IPR018494">
    <property type="entry name" value="Oxysterol-bd_CS"/>
</dbReference>
<evidence type="ECO:0008006" key="6">
    <source>
        <dbReference type="Google" id="ProtNLM"/>
    </source>
</evidence>
<organism evidence="4 5">
    <name type="scientific">Filobasidium floriforme</name>
    <dbReference type="NCBI Taxonomy" id="5210"/>
    <lineage>
        <taxon>Eukaryota</taxon>
        <taxon>Fungi</taxon>
        <taxon>Dikarya</taxon>
        <taxon>Basidiomycota</taxon>
        <taxon>Agaricomycotina</taxon>
        <taxon>Tremellomycetes</taxon>
        <taxon>Filobasidiales</taxon>
        <taxon>Filobasidiaceae</taxon>
        <taxon>Filobasidium</taxon>
    </lineage>
</organism>
<dbReference type="InterPro" id="IPR037239">
    <property type="entry name" value="OSBP_sf"/>
</dbReference>
<dbReference type="Proteomes" id="UP000812966">
    <property type="component" value="Unassembled WGS sequence"/>
</dbReference>
<comment type="similarity">
    <text evidence="1 2">Belongs to the OSBP family.</text>
</comment>
<reference evidence="4" key="1">
    <citation type="submission" date="2020-04" db="EMBL/GenBank/DDBJ databases">
        <title>Analysis of mating type loci in Filobasidium floriforme.</title>
        <authorList>
            <person name="Nowrousian M."/>
        </authorList>
    </citation>
    <scope>NUCLEOTIDE SEQUENCE</scope>
    <source>
        <strain evidence="4">CBS 6242</strain>
    </source>
</reference>
<feature type="region of interest" description="Disordered" evidence="3">
    <location>
        <begin position="504"/>
        <end position="532"/>
    </location>
</feature>
<dbReference type="AlphaFoldDB" id="A0A8K0NNR4"/>
<protein>
    <recommendedName>
        <fullName evidence="6">Oxysterol-binding protein</fullName>
    </recommendedName>
</protein>
<dbReference type="GO" id="GO:0032934">
    <property type="term" value="F:sterol binding"/>
    <property type="evidence" value="ECO:0007669"/>
    <property type="project" value="TreeGrafter"/>
</dbReference>
<evidence type="ECO:0000256" key="1">
    <source>
        <dbReference type="ARBA" id="ARBA00008842"/>
    </source>
</evidence>
<accession>A0A8K0NNR4</accession>
<dbReference type="PANTHER" id="PTHR10972:SF212">
    <property type="entry name" value="OXYSTEROL-BINDING PROTEIN-LIKE PROTEIN 1"/>
    <property type="match status" value="1"/>
</dbReference>
<evidence type="ECO:0000313" key="5">
    <source>
        <dbReference type="Proteomes" id="UP000812966"/>
    </source>
</evidence>